<reference evidence="1 2" key="1">
    <citation type="submission" date="2019-05" db="EMBL/GenBank/DDBJ databases">
        <title>Another draft genome of Portunus trituberculatus and its Hox gene families provides insights of decapod evolution.</title>
        <authorList>
            <person name="Jeong J.-H."/>
            <person name="Song I."/>
            <person name="Kim S."/>
            <person name="Choi T."/>
            <person name="Kim D."/>
            <person name="Ryu S."/>
            <person name="Kim W."/>
        </authorList>
    </citation>
    <scope>NUCLEOTIDE SEQUENCE [LARGE SCALE GENOMIC DNA]</scope>
    <source>
        <tissue evidence="1">Muscle</tissue>
    </source>
</reference>
<sequence>MSAPNPLLSRLSRKVLMQVWANYCKWPVSGLPKELMQPNKNVNANKHHQIYELILFSSCRIPTCVQSLHAKCVTIMPKDIQLAHHIHAKHAKEVIHN</sequence>
<gene>
    <name evidence="1" type="ORF">E2C01_100648</name>
</gene>
<protein>
    <submittedName>
        <fullName evidence="1">Uncharacterized protein</fullName>
    </submittedName>
</protein>
<name>A0A5B7KDT8_PORTR</name>
<organism evidence="1 2">
    <name type="scientific">Portunus trituberculatus</name>
    <name type="common">Swimming crab</name>
    <name type="synonym">Neptunus trituberculatus</name>
    <dbReference type="NCBI Taxonomy" id="210409"/>
    <lineage>
        <taxon>Eukaryota</taxon>
        <taxon>Metazoa</taxon>
        <taxon>Ecdysozoa</taxon>
        <taxon>Arthropoda</taxon>
        <taxon>Crustacea</taxon>
        <taxon>Multicrustacea</taxon>
        <taxon>Malacostraca</taxon>
        <taxon>Eumalacostraca</taxon>
        <taxon>Eucarida</taxon>
        <taxon>Decapoda</taxon>
        <taxon>Pleocyemata</taxon>
        <taxon>Brachyura</taxon>
        <taxon>Eubrachyura</taxon>
        <taxon>Portunoidea</taxon>
        <taxon>Portunidae</taxon>
        <taxon>Portuninae</taxon>
        <taxon>Portunus</taxon>
    </lineage>
</organism>
<keyword evidence="2" id="KW-1185">Reference proteome</keyword>
<dbReference type="InterPro" id="IPR009072">
    <property type="entry name" value="Histone-fold"/>
</dbReference>
<proteinExistence type="predicted"/>
<evidence type="ECO:0000313" key="2">
    <source>
        <dbReference type="Proteomes" id="UP000324222"/>
    </source>
</evidence>
<comment type="caution">
    <text evidence="1">The sequence shown here is derived from an EMBL/GenBank/DDBJ whole genome shotgun (WGS) entry which is preliminary data.</text>
</comment>
<dbReference type="GO" id="GO:0046982">
    <property type="term" value="F:protein heterodimerization activity"/>
    <property type="evidence" value="ECO:0007669"/>
    <property type="project" value="InterPro"/>
</dbReference>
<evidence type="ECO:0000313" key="1">
    <source>
        <dbReference type="EMBL" id="MPD04934.1"/>
    </source>
</evidence>
<dbReference type="EMBL" id="VSRR010143589">
    <property type="protein sequence ID" value="MPD04934.1"/>
    <property type="molecule type" value="Genomic_DNA"/>
</dbReference>
<dbReference type="Proteomes" id="UP000324222">
    <property type="component" value="Unassembled WGS sequence"/>
</dbReference>
<dbReference type="AlphaFoldDB" id="A0A5B7KDT8"/>
<accession>A0A5B7KDT8</accession>
<dbReference type="Gene3D" id="1.10.20.10">
    <property type="entry name" value="Histone, subunit A"/>
    <property type="match status" value="1"/>
</dbReference>
<dbReference type="SUPFAM" id="SSF47113">
    <property type="entry name" value="Histone-fold"/>
    <property type="match status" value="1"/>
</dbReference>